<keyword evidence="3 4" id="KW-0862">Zinc</keyword>
<feature type="compositionally biased region" description="Basic and acidic residues" evidence="5">
    <location>
        <begin position="444"/>
        <end position="468"/>
    </location>
</feature>
<feature type="domain" description="C3H1-type" evidence="6">
    <location>
        <begin position="304"/>
        <end position="330"/>
    </location>
</feature>
<feature type="region of interest" description="Disordered" evidence="5">
    <location>
        <begin position="29"/>
        <end position="194"/>
    </location>
</feature>
<name>A0A4S4EMZ0_CAMSN</name>
<dbReference type="GO" id="GO:0008270">
    <property type="term" value="F:zinc ion binding"/>
    <property type="evidence" value="ECO:0007669"/>
    <property type="project" value="UniProtKB-KW"/>
</dbReference>
<dbReference type="AlphaFoldDB" id="A0A4S4EMZ0"/>
<accession>A0A4S4EMZ0</accession>
<comment type="caution">
    <text evidence="7">The sequence shown here is derived from an EMBL/GenBank/DDBJ whole genome shotgun (WGS) entry which is preliminary data.</text>
</comment>
<evidence type="ECO:0000256" key="2">
    <source>
        <dbReference type="ARBA" id="ARBA00022771"/>
    </source>
</evidence>
<feature type="domain" description="C3H1-type" evidence="6">
    <location>
        <begin position="253"/>
        <end position="280"/>
    </location>
</feature>
<feature type="compositionally biased region" description="Basic and acidic residues" evidence="5">
    <location>
        <begin position="170"/>
        <end position="183"/>
    </location>
</feature>
<feature type="region of interest" description="Disordered" evidence="5">
    <location>
        <begin position="434"/>
        <end position="472"/>
    </location>
</feature>
<evidence type="ECO:0000313" key="7">
    <source>
        <dbReference type="EMBL" id="THG17682.1"/>
    </source>
</evidence>
<dbReference type="SMART" id="SM00356">
    <property type="entry name" value="ZnF_C3H1"/>
    <property type="match status" value="3"/>
</dbReference>
<feature type="zinc finger region" description="C3H1-type" evidence="4">
    <location>
        <begin position="253"/>
        <end position="280"/>
    </location>
</feature>
<feature type="compositionally biased region" description="Polar residues" evidence="5">
    <location>
        <begin position="786"/>
        <end position="813"/>
    </location>
</feature>
<dbReference type="InterPro" id="IPR000571">
    <property type="entry name" value="Znf_CCCH"/>
</dbReference>
<evidence type="ECO:0000313" key="8">
    <source>
        <dbReference type="Proteomes" id="UP000306102"/>
    </source>
</evidence>
<feature type="zinc finger region" description="C3H1-type" evidence="4">
    <location>
        <begin position="186"/>
        <end position="213"/>
    </location>
</feature>
<dbReference type="EMBL" id="SDRB02003461">
    <property type="protein sequence ID" value="THG17682.1"/>
    <property type="molecule type" value="Genomic_DNA"/>
</dbReference>
<feature type="region of interest" description="Disordered" evidence="5">
    <location>
        <begin position="784"/>
        <end position="813"/>
    </location>
</feature>
<dbReference type="Pfam" id="PF18044">
    <property type="entry name" value="zf-CCCH_4"/>
    <property type="match status" value="1"/>
</dbReference>
<reference evidence="7 8" key="1">
    <citation type="journal article" date="2018" name="Proc. Natl. Acad. Sci. U.S.A.">
        <title>Draft genome sequence of Camellia sinensis var. sinensis provides insights into the evolution of the tea genome and tea quality.</title>
        <authorList>
            <person name="Wei C."/>
            <person name="Yang H."/>
            <person name="Wang S."/>
            <person name="Zhao J."/>
            <person name="Liu C."/>
            <person name="Gao L."/>
            <person name="Xia E."/>
            <person name="Lu Y."/>
            <person name="Tai Y."/>
            <person name="She G."/>
            <person name="Sun J."/>
            <person name="Cao H."/>
            <person name="Tong W."/>
            <person name="Gao Q."/>
            <person name="Li Y."/>
            <person name="Deng W."/>
            <person name="Jiang X."/>
            <person name="Wang W."/>
            <person name="Chen Q."/>
            <person name="Zhang S."/>
            <person name="Li H."/>
            <person name="Wu J."/>
            <person name="Wang P."/>
            <person name="Li P."/>
            <person name="Shi C."/>
            <person name="Zheng F."/>
            <person name="Jian J."/>
            <person name="Huang B."/>
            <person name="Shan D."/>
            <person name="Shi M."/>
            <person name="Fang C."/>
            <person name="Yue Y."/>
            <person name="Li F."/>
            <person name="Li D."/>
            <person name="Wei S."/>
            <person name="Han B."/>
            <person name="Jiang C."/>
            <person name="Yin Y."/>
            <person name="Xia T."/>
            <person name="Zhang Z."/>
            <person name="Bennetzen J.L."/>
            <person name="Zhao S."/>
            <person name="Wan X."/>
        </authorList>
    </citation>
    <scope>NUCLEOTIDE SEQUENCE [LARGE SCALE GENOMIC DNA]</scope>
    <source>
        <strain evidence="8">cv. Shuchazao</strain>
        <tissue evidence="7">Leaf</tissue>
    </source>
</reference>
<keyword evidence="1 4" id="KW-0479">Metal-binding</keyword>
<feature type="compositionally biased region" description="Basic and acidic residues" evidence="5">
    <location>
        <begin position="846"/>
        <end position="859"/>
    </location>
</feature>
<feature type="compositionally biased region" description="Polar residues" evidence="5">
    <location>
        <begin position="63"/>
        <end position="74"/>
    </location>
</feature>
<dbReference type="PROSITE" id="PS50103">
    <property type="entry name" value="ZF_C3H1"/>
    <property type="match status" value="3"/>
</dbReference>
<evidence type="ECO:0000256" key="4">
    <source>
        <dbReference type="PROSITE-ProRule" id="PRU00723"/>
    </source>
</evidence>
<feature type="compositionally biased region" description="Basic residues" evidence="5">
    <location>
        <begin position="119"/>
        <end position="134"/>
    </location>
</feature>
<evidence type="ECO:0000256" key="1">
    <source>
        <dbReference type="ARBA" id="ARBA00022723"/>
    </source>
</evidence>
<dbReference type="Proteomes" id="UP000306102">
    <property type="component" value="Unassembled WGS sequence"/>
</dbReference>
<feature type="region of interest" description="Disordered" evidence="5">
    <location>
        <begin position="278"/>
        <end position="301"/>
    </location>
</feature>
<dbReference type="InterPro" id="IPR054429">
    <property type="entry name" value="Znf-CCCH_Muscleblind-like"/>
</dbReference>
<feature type="compositionally biased region" description="Basic and acidic residues" evidence="5">
    <location>
        <begin position="75"/>
        <end position="98"/>
    </location>
</feature>
<dbReference type="Pfam" id="PF14608">
    <property type="entry name" value="zf-CCCH_2"/>
    <property type="match status" value="1"/>
</dbReference>
<feature type="domain" description="C3H1-type" evidence="6">
    <location>
        <begin position="186"/>
        <end position="213"/>
    </location>
</feature>
<sequence>MSGSARKRKSLWDSKEDIQLPAQINEKNACHGNENYSNLHVSHDSKLPDLGVDNALKSKDCSGRSSWESSQGNDGQKDESRDFNDIPEIRKARDEGKSYHLSPGSDGWKQQNHSGNQSRRYRRSRSQSRSRSRSRARDRSRSRSQGRGTSRSRSRSRDRNWGRCRSPLGDYRRESYRSSDRRSGSGVSSQPCRDFTLGKCRRGNECRFLHQDNLSHRDGGRLERDQAERWRIREERGGNFYDGQKDERPMNSSKSTMLCNDFLKGRCQRGSSCKYLHHDASGDNSERGNRHSSVDHDYRRQPRKNFNPPCKFFMMGKCQRDNCRFSHDCPAPINLEGMPQDDRQGHDFDDMNKSWDGPKWGEATAVSDIAQSTRWVNVGKGTSIGSITAEKHADDRRGHDFDDMTKSWNGPKWGEAAAVSDVAESTGWGDVGKGTSIGSITAEKQTDDRRSHCLDDKNKQWNDPKWGDATDVSQNAKSTGWCIGNVENVNLTDSMNAEKCADDSLDNENRMWGSPLWKDKVVDRDENVSRQLGGGSHVVNIGSTGSKDVAKLFDREESRLTSHGLQSQTPYGIPENVQEQNQMQEASGRQLATTVMHSVFPVNSQIQQQHHHTKMRDNNAKTDDLNSVNSLDIYGNASHPALVPVHNFNQNPDSFGPQPPSFGGVDQSKHMISINPSKGHNIDSNWSLQQNFSPSNLQNQTQIQHGESLKPMVNSGLPLNIVDSEQVAQITNLQASLTQIFGNGQLPQLYAALNLPNSTELAPSLPDAVTLLPPITLMDAQPDKATMSQNPLGDSTEPNKPGNYSQPPGFLSNSVEQKNKMLSEHSTASAAVGLDNDILDNNGCRVENDHRSPELRQQKPVENSGVEEDSKPIADKCKQEPEKNPAENVNADASIGDGANGKDEKAMRLFKIALVEFVKELLKPKWKEGQLSREVHKTIVKKVVDKVTSTIQGVNVPKTQDKIDQYLSYSKPKLAKLVESLFSWKISVDLSSRYWCHISMIDSELIDHPLVLFSCGFPLWSLSIVDSDVIDSHMVLSSR</sequence>
<evidence type="ECO:0000256" key="5">
    <source>
        <dbReference type="SAM" id="MobiDB-lite"/>
    </source>
</evidence>
<dbReference type="Gene3D" id="4.10.1000.10">
    <property type="entry name" value="Zinc finger, CCCH-type"/>
    <property type="match status" value="2"/>
</dbReference>
<feature type="compositionally biased region" description="Basic residues" evidence="5">
    <location>
        <begin position="142"/>
        <end position="154"/>
    </location>
</feature>
<gene>
    <name evidence="7" type="ORF">TEA_026216</name>
</gene>
<dbReference type="InterPro" id="IPR036855">
    <property type="entry name" value="Znf_CCCH_sf"/>
</dbReference>
<dbReference type="PANTHER" id="PTHR36886:SF8">
    <property type="entry name" value="ZINC FINGER CCCH DOMAIN-CONTAINING PROTEIN 38"/>
    <property type="match status" value="1"/>
</dbReference>
<proteinExistence type="predicted"/>
<keyword evidence="8" id="KW-1185">Reference proteome</keyword>
<dbReference type="InterPro" id="IPR052650">
    <property type="entry name" value="Zinc_finger_CCCH"/>
</dbReference>
<feature type="zinc finger region" description="C3H1-type" evidence="4">
    <location>
        <begin position="304"/>
        <end position="330"/>
    </location>
</feature>
<feature type="compositionally biased region" description="Basic and acidic residues" evidence="5">
    <location>
        <begin position="278"/>
        <end position="300"/>
    </location>
</feature>
<dbReference type="PANTHER" id="PTHR36886">
    <property type="entry name" value="PROTEIN FRIGIDA-ESSENTIAL 1"/>
    <property type="match status" value="1"/>
</dbReference>
<feature type="compositionally biased region" description="Basic and acidic residues" evidence="5">
    <location>
        <begin position="868"/>
        <end position="885"/>
    </location>
</feature>
<evidence type="ECO:0000256" key="3">
    <source>
        <dbReference type="ARBA" id="ARBA00022833"/>
    </source>
</evidence>
<feature type="region of interest" description="Disordered" evidence="5">
    <location>
        <begin position="843"/>
        <end position="897"/>
    </location>
</feature>
<dbReference type="STRING" id="542762.A0A4S4EMZ0"/>
<dbReference type="SUPFAM" id="SSF90229">
    <property type="entry name" value="CCCH zinc finger"/>
    <property type="match status" value="1"/>
</dbReference>
<evidence type="ECO:0000259" key="6">
    <source>
        <dbReference type="PROSITE" id="PS50103"/>
    </source>
</evidence>
<organism evidence="7 8">
    <name type="scientific">Camellia sinensis var. sinensis</name>
    <name type="common">China tea</name>
    <dbReference type="NCBI Taxonomy" id="542762"/>
    <lineage>
        <taxon>Eukaryota</taxon>
        <taxon>Viridiplantae</taxon>
        <taxon>Streptophyta</taxon>
        <taxon>Embryophyta</taxon>
        <taxon>Tracheophyta</taxon>
        <taxon>Spermatophyta</taxon>
        <taxon>Magnoliopsida</taxon>
        <taxon>eudicotyledons</taxon>
        <taxon>Gunneridae</taxon>
        <taxon>Pentapetalae</taxon>
        <taxon>asterids</taxon>
        <taxon>Ericales</taxon>
        <taxon>Theaceae</taxon>
        <taxon>Camellia</taxon>
    </lineage>
</organism>
<dbReference type="InterPro" id="IPR041367">
    <property type="entry name" value="Znf-CCCH_4"/>
</dbReference>
<dbReference type="Pfam" id="PF22628">
    <property type="entry name" value="zf-CCCH_10"/>
    <property type="match status" value="1"/>
</dbReference>
<protein>
    <recommendedName>
        <fullName evidence="6">C3H1-type domain-containing protein</fullName>
    </recommendedName>
</protein>
<keyword evidence="2 4" id="KW-0863">Zinc-finger</keyword>